<dbReference type="GO" id="GO:0016705">
    <property type="term" value="F:oxidoreductase activity, acting on paired donors, with incorporation or reduction of molecular oxygen"/>
    <property type="evidence" value="ECO:0007669"/>
    <property type="project" value="InterPro"/>
</dbReference>
<accession>A0A4P9XQZ9</accession>
<evidence type="ECO:0000313" key="7">
    <source>
        <dbReference type="EMBL" id="RKP08493.1"/>
    </source>
</evidence>
<evidence type="ECO:0000256" key="1">
    <source>
        <dbReference type="ARBA" id="ARBA00001971"/>
    </source>
</evidence>
<feature type="binding site" description="axial binding residue" evidence="5">
    <location>
        <position position="449"/>
    </location>
    <ligand>
        <name>heme</name>
        <dbReference type="ChEBI" id="CHEBI:30413"/>
    </ligand>
    <ligandPart>
        <name>Fe</name>
        <dbReference type="ChEBI" id="CHEBI:18248"/>
    </ligandPart>
</feature>
<dbReference type="Gene3D" id="1.10.630.10">
    <property type="entry name" value="Cytochrome P450"/>
    <property type="match status" value="1"/>
</dbReference>
<reference evidence="8" key="1">
    <citation type="journal article" date="2018" name="Nat. Microbiol.">
        <title>Leveraging single-cell genomics to expand the fungal tree of life.</title>
        <authorList>
            <person name="Ahrendt S.R."/>
            <person name="Quandt C.A."/>
            <person name="Ciobanu D."/>
            <person name="Clum A."/>
            <person name="Salamov A."/>
            <person name="Andreopoulos B."/>
            <person name="Cheng J.F."/>
            <person name="Woyke T."/>
            <person name="Pelin A."/>
            <person name="Henrissat B."/>
            <person name="Reynolds N.K."/>
            <person name="Benny G.L."/>
            <person name="Smith M.E."/>
            <person name="James T.Y."/>
            <person name="Grigoriev I.V."/>
        </authorList>
    </citation>
    <scope>NUCLEOTIDE SEQUENCE [LARGE SCALE GENOMIC DNA]</scope>
    <source>
        <strain evidence="8">RSA 1356</strain>
    </source>
</reference>
<comment type="cofactor">
    <cofactor evidence="1 5">
        <name>heme</name>
        <dbReference type="ChEBI" id="CHEBI:30413"/>
    </cofactor>
</comment>
<evidence type="ECO:0000256" key="5">
    <source>
        <dbReference type="PIRSR" id="PIRSR602403-1"/>
    </source>
</evidence>
<comment type="similarity">
    <text evidence="2 6">Belongs to the cytochrome P450 family.</text>
</comment>
<name>A0A4P9XQZ9_9FUNG</name>
<evidence type="ECO:0000256" key="6">
    <source>
        <dbReference type="RuleBase" id="RU000461"/>
    </source>
</evidence>
<keyword evidence="6" id="KW-0560">Oxidoreductase</keyword>
<evidence type="ECO:0000256" key="3">
    <source>
        <dbReference type="ARBA" id="ARBA00022723"/>
    </source>
</evidence>
<organism evidence="7 8">
    <name type="scientific">Thamnocephalis sphaerospora</name>
    <dbReference type="NCBI Taxonomy" id="78915"/>
    <lineage>
        <taxon>Eukaryota</taxon>
        <taxon>Fungi</taxon>
        <taxon>Fungi incertae sedis</taxon>
        <taxon>Zoopagomycota</taxon>
        <taxon>Zoopagomycotina</taxon>
        <taxon>Zoopagomycetes</taxon>
        <taxon>Zoopagales</taxon>
        <taxon>Sigmoideomycetaceae</taxon>
        <taxon>Thamnocephalis</taxon>
    </lineage>
</organism>
<dbReference type="PANTHER" id="PTHR46206">
    <property type="entry name" value="CYTOCHROME P450"/>
    <property type="match status" value="1"/>
</dbReference>
<dbReference type="Proteomes" id="UP000271241">
    <property type="component" value="Unassembled WGS sequence"/>
</dbReference>
<protein>
    <submittedName>
        <fullName evidence="7">Cytochrome P450</fullName>
    </submittedName>
</protein>
<keyword evidence="8" id="KW-1185">Reference proteome</keyword>
<dbReference type="OrthoDB" id="1844152at2759"/>
<keyword evidence="6" id="KW-0503">Monooxygenase</keyword>
<keyword evidence="4 5" id="KW-0408">Iron</keyword>
<dbReference type="GO" id="GO:0020037">
    <property type="term" value="F:heme binding"/>
    <property type="evidence" value="ECO:0007669"/>
    <property type="project" value="InterPro"/>
</dbReference>
<sequence length="506" mass="56765">MSLLVSVFGFAIVAFVAVRLTRRRSANEPPVVGGNWPILGHAVYLALHPSEFIAKCREEYGDIFTLATPGRYITIICSDKAREIIRLPDRKSSFHHATDELMRVNSLFGNIFEPGSYHFPLIRTRLTAMIDELNLVMNREMRRIIARFLEQHAGKSCIPGAIVGQDSYTDSAHCLDHDSIPDIRAFVEAVISETVGIALVGEQCAKDSALLDSCRHLAHDFTTVMSASEFLPSFIAKRAPAIMRHRNNFFRVIIPEVLRRREMMDNLPEQFKRPADFLQVLVESRSKDGDLRAPEDIALRLMHSVFASVHTTVMTCTQTLCDVVGRQTVRERLEQEQIDYAKVNGSVTTRAALDDMPFLDAVVRESMRFSNLSFNVVRRAMTDITLRDGTFIPEGRVCAVSAHGVNCDYKAYGETHNAYLPERHLESPIAKASSAGPAYVIFGGGSHVCPGRFFAINQIKLLVSILLREYEIRTESGKRPKNVSHLIDVVPLPEKVIMKRRAMPLA</sequence>
<dbReference type="InterPro" id="IPR002403">
    <property type="entry name" value="Cyt_P450_E_grp-IV"/>
</dbReference>
<dbReference type="STRING" id="78915.A0A4P9XQZ9"/>
<dbReference type="AlphaFoldDB" id="A0A4P9XQZ9"/>
<dbReference type="InterPro" id="IPR036396">
    <property type="entry name" value="Cyt_P450_sf"/>
</dbReference>
<dbReference type="EMBL" id="KZ992597">
    <property type="protein sequence ID" value="RKP08493.1"/>
    <property type="molecule type" value="Genomic_DNA"/>
</dbReference>
<keyword evidence="5 6" id="KW-0349">Heme</keyword>
<dbReference type="InterPro" id="IPR017972">
    <property type="entry name" value="Cyt_P450_CS"/>
</dbReference>
<proteinExistence type="inferred from homology"/>
<dbReference type="GO" id="GO:0004497">
    <property type="term" value="F:monooxygenase activity"/>
    <property type="evidence" value="ECO:0007669"/>
    <property type="project" value="UniProtKB-KW"/>
</dbReference>
<evidence type="ECO:0000256" key="2">
    <source>
        <dbReference type="ARBA" id="ARBA00010617"/>
    </source>
</evidence>
<dbReference type="CDD" id="cd11041">
    <property type="entry name" value="CYP503A1-like"/>
    <property type="match status" value="1"/>
</dbReference>
<evidence type="ECO:0000256" key="4">
    <source>
        <dbReference type="ARBA" id="ARBA00023004"/>
    </source>
</evidence>
<dbReference type="InterPro" id="IPR001128">
    <property type="entry name" value="Cyt_P450"/>
</dbReference>
<dbReference type="GO" id="GO:0005506">
    <property type="term" value="F:iron ion binding"/>
    <property type="evidence" value="ECO:0007669"/>
    <property type="project" value="InterPro"/>
</dbReference>
<dbReference type="PANTHER" id="PTHR46206:SF7">
    <property type="entry name" value="P450, PUTATIVE (EUROFUNG)-RELATED"/>
    <property type="match status" value="1"/>
</dbReference>
<dbReference type="Pfam" id="PF00067">
    <property type="entry name" value="p450"/>
    <property type="match status" value="1"/>
</dbReference>
<dbReference type="SUPFAM" id="SSF48264">
    <property type="entry name" value="Cytochrome P450"/>
    <property type="match status" value="1"/>
</dbReference>
<keyword evidence="3 5" id="KW-0479">Metal-binding</keyword>
<dbReference type="PRINTS" id="PR00465">
    <property type="entry name" value="EP450IV"/>
</dbReference>
<gene>
    <name evidence="7" type="ORF">THASP1DRAFT_29695</name>
</gene>
<evidence type="ECO:0000313" key="8">
    <source>
        <dbReference type="Proteomes" id="UP000271241"/>
    </source>
</evidence>
<dbReference type="PROSITE" id="PS00086">
    <property type="entry name" value="CYTOCHROME_P450"/>
    <property type="match status" value="1"/>
</dbReference>